<keyword evidence="1" id="KW-0472">Membrane</keyword>
<evidence type="ECO:0000256" key="1">
    <source>
        <dbReference type="SAM" id="Phobius"/>
    </source>
</evidence>
<accession>A0A4D7AVR9</accession>
<dbReference type="CDD" id="cd00570">
    <property type="entry name" value="GST_N_family"/>
    <property type="match status" value="1"/>
</dbReference>
<proteinExistence type="predicted"/>
<reference evidence="4 5" key="1">
    <citation type="submission" date="2019-04" db="EMBL/GenBank/DDBJ databases">
        <title>Phreatobacter aquaticus sp. nov.</title>
        <authorList>
            <person name="Choi A."/>
        </authorList>
    </citation>
    <scope>NUCLEOTIDE SEQUENCE [LARGE SCALE GENOMIC DNA]</scope>
    <source>
        <strain evidence="4 5">KCTC 52518</strain>
    </source>
</reference>
<dbReference type="InterPro" id="IPR036282">
    <property type="entry name" value="Glutathione-S-Trfase_C_sf"/>
</dbReference>
<dbReference type="InterPro" id="IPR036249">
    <property type="entry name" value="Thioredoxin-like_sf"/>
</dbReference>
<protein>
    <submittedName>
        <fullName evidence="4">Glutathione S-transferase family protein</fullName>
    </submittedName>
</protein>
<dbReference type="InterPro" id="IPR004046">
    <property type="entry name" value="GST_C"/>
</dbReference>
<dbReference type="PROSITE" id="PS50404">
    <property type="entry name" value="GST_NTER"/>
    <property type="match status" value="1"/>
</dbReference>
<sequence length="229" mass="25536">MTLTLHSHPLSAYCWKVLIALDENGAAFETRLVDLGDPEARAAFQALWPTAKIPLLEDAGRIVPETSIMIEHLDRRHPGKLRLLPEEPEAQLEVRLWDRLFDCHVMTPMQHFIAQQLRPEAERDARAEAEALAALTMAYAMIDDRLGGRTWAAGDSFTLADCAAAPALFYAAIVLPFPPGLATLAGYFERLMARPSVRRAIAGARPYFAYFPLRHAMPARFLEDRSDAA</sequence>
<dbReference type="Gene3D" id="3.40.30.10">
    <property type="entry name" value="Glutaredoxin"/>
    <property type="match status" value="1"/>
</dbReference>
<dbReference type="SFLD" id="SFLDG00358">
    <property type="entry name" value="Main_(cytGST)"/>
    <property type="match status" value="1"/>
</dbReference>
<dbReference type="SUPFAM" id="SSF52833">
    <property type="entry name" value="Thioredoxin-like"/>
    <property type="match status" value="1"/>
</dbReference>
<keyword evidence="1" id="KW-0812">Transmembrane</keyword>
<dbReference type="RefSeq" id="WP_136958555.1">
    <property type="nucleotide sequence ID" value="NZ_CP039690.1"/>
</dbReference>
<dbReference type="InterPro" id="IPR010987">
    <property type="entry name" value="Glutathione-S-Trfase_C-like"/>
</dbReference>
<dbReference type="Proteomes" id="UP000298781">
    <property type="component" value="Chromosome"/>
</dbReference>
<evidence type="ECO:0000259" key="3">
    <source>
        <dbReference type="PROSITE" id="PS50405"/>
    </source>
</evidence>
<dbReference type="PANTHER" id="PTHR44051">
    <property type="entry name" value="GLUTATHIONE S-TRANSFERASE-RELATED"/>
    <property type="match status" value="1"/>
</dbReference>
<dbReference type="KEGG" id="pstg:E8M01_01880"/>
<evidence type="ECO:0000313" key="5">
    <source>
        <dbReference type="Proteomes" id="UP000298781"/>
    </source>
</evidence>
<feature type="transmembrane region" description="Helical" evidence="1">
    <location>
        <begin position="167"/>
        <end position="188"/>
    </location>
</feature>
<organism evidence="4 5">
    <name type="scientific">Phreatobacter stygius</name>
    <dbReference type="NCBI Taxonomy" id="1940610"/>
    <lineage>
        <taxon>Bacteria</taxon>
        <taxon>Pseudomonadati</taxon>
        <taxon>Pseudomonadota</taxon>
        <taxon>Alphaproteobacteria</taxon>
        <taxon>Hyphomicrobiales</taxon>
        <taxon>Phreatobacteraceae</taxon>
        <taxon>Phreatobacter</taxon>
    </lineage>
</organism>
<dbReference type="InterPro" id="IPR004045">
    <property type="entry name" value="Glutathione_S-Trfase_N"/>
</dbReference>
<feature type="domain" description="GST N-terminal" evidence="2">
    <location>
        <begin position="1"/>
        <end position="81"/>
    </location>
</feature>
<dbReference type="EMBL" id="CP039690">
    <property type="protein sequence ID" value="QCI63093.1"/>
    <property type="molecule type" value="Genomic_DNA"/>
</dbReference>
<evidence type="ECO:0000313" key="4">
    <source>
        <dbReference type="EMBL" id="QCI63093.1"/>
    </source>
</evidence>
<keyword evidence="1" id="KW-1133">Transmembrane helix</keyword>
<dbReference type="InterPro" id="IPR040079">
    <property type="entry name" value="Glutathione_S-Trfase"/>
</dbReference>
<gene>
    <name evidence="4" type="ORF">E8M01_01880</name>
</gene>
<dbReference type="SUPFAM" id="SSF47616">
    <property type="entry name" value="GST C-terminal domain-like"/>
    <property type="match status" value="1"/>
</dbReference>
<dbReference type="AlphaFoldDB" id="A0A4D7AVR9"/>
<dbReference type="PANTHER" id="PTHR44051:SF8">
    <property type="entry name" value="GLUTATHIONE S-TRANSFERASE GSTA"/>
    <property type="match status" value="1"/>
</dbReference>
<keyword evidence="4" id="KW-0808">Transferase</keyword>
<dbReference type="OrthoDB" id="9782992at2"/>
<dbReference type="GO" id="GO:0016740">
    <property type="term" value="F:transferase activity"/>
    <property type="evidence" value="ECO:0007669"/>
    <property type="project" value="UniProtKB-KW"/>
</dbReference>
<dbReference type="SFLD" id="SFLDS00019">
    <property type="entry name" value="Glutathione_Transferase_(cytos"/>
    <property type="match status" value="1"/>
</dbReference>
<feature type="domain" description="GST C-terminal" evidence="3">
    <location>
        <begin position="87"/>
        <end position="210"/>
    </location>
</feature>
<dbReference type="Pfam" id="PF13417">
    <property type="entry name" value="GST_N_3"/>
    <property type="match status" value="1"/>
</dbReference>
<dbReference type="Pfam" id="PF00043">
    <property type="entry name" value="GST_C"/>
    <property type="match status" value="1"/>
</dbReference>
<name>A0A4D7AVR9_9HYPH</name>
<dbReference type="Gene3D" id="1.20.1050.10">
    <property type="match status" value="1"/>
</dbReference>
<dbReference type="PROSITE" id="PS51354">
    <property type="entry name" value="GLUTAREDOXIN_2"/>
    <property type="match status" value="1"/>
</dbReference>
<dbReference type="PROSITE" id="PS50405">
    <property type="entry name" value="GST_CTER"/>
    <property type="match status" value="1"/>
</dbReference>
<evidence type="ECO:0000259" key="2">
    <source>
        <dbReference type="PROSITE" id="PS50404"/>
    </source>
</evidence>
<keyword evidence="5" id="KW-1185">Reference proteome</keyword>